<evidence type="ECO:0000256" key="1">
    <source>
        <dbReference type="ARBA" id="ARBA00009981"/>
    </source>
</evidence>
<gene>
    <name evidence="3" type="ORF">A2W14_04905</name>
</gene>
<comment type="function">
    <text evidence="2">Antitoxin component of a type II toxin-antitoxin (TA) system.</text>
</comment>
<dbReference type="SUPFAM" id="SSF143120">
    <property type="entry name" value="YefM-like"/>
    <property type="match status" value="1"/>
</dbReference>
<sequence>MVYTASEARKNLYNLIRSAAKGLKTYEIKLRDSDPVVLVNKAELEAWQETLDILSNPAEIKVIRQAKKEKKTISHKELLKSLNLGQ</sequence>
<evidence type="ECO:0000313" key="4">
    <source>
        <dbReference type="Proteomes" id="UP000176665"/>
    </source>
</evidence>
<dbReference type="STRING" id="1798371.A2W14_04905"/>
<name>A0A1F5YVD3_9BACT</name>
<dbReference type="Gene3D" id="3.40.1620.10">
    <property type="entry name" value="YefM-like domain"/>
    <property type="match status" value="1"/>
</dbReference>
<dbReference type="InterPro" id="IPR036165">
    <property type="entry name" value="YefM-like_sf"/>
</dbReference>
<dbReference type="AlphaFoldDB" id="A0A1F5YVD3"/>
<evidence type="ECO:0000256" key="2">
    <source>
        <dbReference type="RuleBase" id="RU362080"/>
    </source>
</evidence>
<comment type="caution">
    <text evidence="3">The sequence shown here is derived from an EMBL/GenBank/DDBJ whole genome shotgun (WGS) entry which is preliminary data.</text>
</comment>
<organism evidence="3 4">
    <name type="scientific">Candidatus Gottesmanbacteria bacterium RBG_16_37_8</name>
    <dbReference type="NCBI Taxonomy" id="1798371"/>
    <lineage>
        <taxon>Bacteria</taxon>
        <taxon>Candidatus Gottesmaniibacteriota</taxon>
    </lineage>
</organism>
<proteinExistence type="inferred from homology"/>
<dbReference type="Pfam" id="PF02604">
    <property type="entry name" value="PhdYeFM_antitox"/>
    <property type="match status" value="1"/>
</dbReference>
<dbReference type="EMBL" id="MFJA01000012">
    <property type="protein sequence ID" value="OGG03852.1"/>
    <property type="molecule type" value="Genomic_DNA"/>
</dbReference>
<dbReference type="Proteomes" id="UP000176665">
    <property type="component" value="Unassembled WGS sequence"/>
</dbReference>
<dbReference type="InterPro" id="IPR006442">
    <property type="entry name" value="Antitoxin_Phd/YefM"/>
</dbReference>
<reference evidence="3 4" key="1">
    <citation type="journal article" date="2016" name="Nat. Commun.">
        <title>Thousands of microbial genomes shed light on interconnected biogeochemical processes in an aquifer system.</title>
        <authorList>
            <person name="Anantharaman K."/>
            <person name="Brown C.T."/>
            <person name="Hug L.A."/>
            <person name="Sharon I."/>
            <person name="Castelle C.J."/>
            <person name="Probst A.J."/>
            <person name="Thomas B.C."/>
            <person name="Singh A."/>
            <person name="Wilkins M.J."/>
            <person name="Karaoz U."/>
            <person name="Brodie E.L."/>
            <person name="Williams K.H."/>
            <person name="Hubbard S.S."/>
            <person name="Banfield J.F."/>
        </authorList>
    </citation>
    <scope>NUCLEOTIDE SEQUENCE [LARGE SCALE GENOMIC DNA]</scope>
</reference>
<accession>A0A1F5YVD3</accession>
<protein>
    <recommendedName>
        <fullName evidence="2">Antitoxin</fullName>
    </recommendedName>
</protein>
<evidence type="ECO:0000313" key="3">
    <source>
        <dbReference type="EMBL" id="OGG03852.1"/>
    </source>
</evidence>
<comment type="similarity">
    <text evidence="1 2">Belongs to the phD/YefM antitoxin family.</text>
</comment>